<proteinExistence type="predicted"/>
<evidence type="ECO:0000256" key="1">
    <source>
        <dbReference type="SAM" id="MobiDB-lite"/>
    </source>
</evidence>
<reference evidence="2" key="1">
    <citation type="submission" date="2019-12" db="EMBL/GenBank/DDBJ databases">
        <title>An insight into the sialome of adult female Ixodes ricinus ticks feeding for 6 days.</title>
        <authorList>
            <person name="Perner J."/>
            <person name="Ribeiro J.M.C."/>
        </authorList>
    </citation>
    <scope>NUCLEOTIDE SEQUENCE</scope>
    <source>
        <strain evidence="2">Semi-engorged</strain>
        <tissue evidence="2">Salivary glands</tissue>
    </source>
</reference>
<evidence type="ECO:0000313" key="2">
    <source>
        <dbReference type="EMBL" id="MXU95857.1"/>
    </source>
</evidence>
<organism evidence="2">
    <name type="scientific">Ixodes ricinus</name>
    <name type="common">Common tick</name>
    <name type="synonym">Acarus ricinus</name>
    <dbReference type="NCBI Taxonomy" id="34613"/>
    <lineage>
        <taxon>Eukaryota</taxon>
        <taxon>Metazoa</taxon>
        <taxon>Ecdysozoa</taxon>
        <taxon>Arthropoda</taxon>
        <taxon>Chelicerata</taxon>
        <taxon>Arachnida</taxon>
        <taxon>Acari</taxon>
        <taxon>Parasitiformes</taxon>
        <taxon>Ixodida</taxon>
        <taxon>Ixodoidea</taxon>
        <taxon>Ixodidae</taxon>
        <taxon>Ixodinae</taxon>
        <taxon>Ixodes</taxon>
    </lineage>
</organism>
<sequence length="197" mass="21025">MPRCAVIFVASSGAEPSPLHPNFLSAPTPDLRARFSSSRSRDTALGDSDPVSRGHRAPLLRRRTRDAVAAAPPGGGRQAGLSPGGFSSDGRLGVQGGHRTGVLAQVPHAHPRAVPALPVEKHTHAALVVLHLDQELGALGDRFRIVHYAVGRRLHDKEQLLNHVLAHHIVEDRLQEGVAADGQLQLVPVPHHHSALL</sequence>
<accession>A0A6B0V127</accession>
<dbReference type="EMBL" id="GIFC01013774">
    <property type="protein sequence ID" value="MXU95857.1"/>
    <property type="molecule type" value="Transcribed_RNA"/>
</dbReference>
<feature type="compositionally biased region" description="Basic residues" evidence="1">
    <location>
        <begin position="53"/>
        <end position="64"/>
    </location>
</feature>
<protein>
    <submittedName>
        <fullName evidence="2">Putative secreted protein</fullName>
    </submittedName>
</protein>
<dbReference type="AlphaFoldDB" id="A0A6B0V127"/>
<feature type="region of interest" description="Disordered" evidence="1">
    <location>
        <begin position="17"/>
        <end position="85"/>
    </location>
</feature>
<name>A0A6B0V127_IXORI</name>